<dbReference type="RefSeq" id="WP_377044236.1">
    <property type="nucleotide sequence ID" value="NZ_JBHLUN010000006.1"/>
</dbReference>
<sequence length="85" mass="9148">MAVVSRLALVLALGLGVGGGLAMPASAAPPMPAAASVQGAAVEGGSPLLQDVRWVRSCRNERVVRRDRFGHRRVMSRQVCRRVWR</sequence>
<evidence type="ECO:0000313" key="2">
    <source>
        <dbReference type="EMBL" id="MFC0408484.1"/>
    </source>
</evidence>
<keyword evidence="1" id="KW-0732">Signal</keyword>
<evidence type="ECO:0000256" key="1">
    <source>
        <dbReference type="SAM" id="SignalP"/>
    </source>
</evidence>
<name>A0ABV6JRY7_9PROT</name>
<proteinExistence type="predicted"/>
<comment type="caution">
    <text evidence="2">The sequence shown here is derived from an EMBL/GenBank/DDBJ whole genome shotgun (WGS) entry which is preliminary data.</text>
</comment>
<feature type="chain" id="PRO_5046397961" evidence="1">
    <location>
        <begin position="28"/>
        <end position="85"/>
    </location>
</feature>
<protein>
    <submittedName>
        <fullName evidence="2">Uncharacterized protein</fullName>
    </submittedName>
</protein>
<organism evidence="2 3">
    <name type="scientific">Roseomonas elaeocarpi</name>
    <dbReference type="NCBI Taxonomy" id="907779"/>
    <lineage>
        <taxon>Bacteria</taxon>
        <taxon>Pseudomonadati</taxon>
        <taxon>Pseudomonadota</taxon>
        <taxon>Alphaproteobacteria</taxon>
        <taxon>Acetobacterales</taxon>
        <taxon>Roseomonadaceae</taxon>
        <taxon>Roseomonas</taxon>
    </lineage>
</organism>
<dbReference type="Proteomes" id="UP001589865">
    <property type="component" value="Unassembled WGS sequence"/>
</dbReference>
<feature type="signal peptide" evidence="1">
    <location>
        <begin position="1"/>
        <end position="27"/>
    </location>
</feature>
<dbReference type="EMBL" id="JBHLUN010000006">
    <property type="protein sequence ID" value="MFC0408484.1"/>
    <property type="molecule type" value="Genomic_DNA"/>
</dbReference>
<keyword evidence="3" id="KW-1185">Reference proteome</keyword>
<reference evidence="2 3" key="1">
    <citation type="submission" date="2024-09" db="EMBL/GenBank/DDBJ databases">
        <authorList>
            <person name="Sun Q."/>
            <person name="Mori K."/>
        </authorList>
    </citation>
    <scope>NUCLEOTIDE SEQUENCE [LARGE SCALE GENOMIC DNA]</scope>
    <source>
        <strain evidence="2 3">TBRC 5777</strain>
    </source>
</reference>
<evidence type="ECO:0000313" key="3">
    <source>
        <dbReference type="Proteomes" id="UP001589865"/>
    </source>
</evidence>
<gene>
    <name evidence="2" type="ORF">ACFFGY_09515</name>
</gene>
<accession>A0ABV6JRY7</accession>